<protein>
    <submittedName>
        <fullName evidence="1">Uncharacterized protein</fullName>
    </submittedName>
</protein>
<keyword evidence="2" id="KW-1185">Reference proteome</keyword>
<dbReference type="EMBL" id="CAJJDM010000021">
    <property type="protein sequence ID" value="CAD8055816.1"/>
    <property type="molecule type" value="Genomic_DNA"/>
</dbReference>
<dbReference type="Proteomes" id="UP000688137">
    <property type="component" value="Unassembled WGS sequence"/>
</dbReference>
<accession>A0A8S1KT05</accession>
<evidence type="ECO:0000313" key="2">
    <source>
        <dbReference type="Proteomes" id="UP000688137"/>
    </source>
</evidence>
<proteinExistence type="predicted"/>
<organism evidence="1 2">
    <name type="scientific">Paramecium primaurelia</name>
    <dbReference type="NCBI Taxonomy" id="5886"/>
    <lineage>
        <taxon>Eukaryota</taxon>
        <taxon>Sar</taxon>
        <taxon>Alveolata</taxon>
        <taxon>Ciliophora</taxon>
        <taxon>Intramacronucleata</taxon>
        <taxon>Oligohymenophorea</taxon>
        <taxon>Peniculida</taxon>
        <taxon>Parameciidae</taxon>
        <taxon>Paramecium</taxon>
    </lineage>
</organism>
<evidence type="ECO:0000313" key="1">
    <source>
        <dbReference type="EMBL" id="CAD8055816.1"/>
    </source>
</evidence>
<sequence>MKPTQFLYQESIKQQKEQKAQAIKSFGNQQPNSSQQQFVDNQHQSTIYSLVNFPVKEGQNDKVLFPVSLISPSSNIKPSVMVNKNTEIARSLKKLKPLSNSDTISELIQIGRGKSVDQQLHGPKLQVYLKQLNKMTDGLFKKTQTQLLFGSIESKISHNNILCILRIQKLKFFNDYNQKNHKNPALFFWEVLYKKQTLMKSIPKDYEGVQTDLLDFVYNNNNYEIVEIVLWKIKNNDEKYVGQFDLINEDYFGAKEILDFQKKVISENWIEKEMFKTMKQTKSYIGNVQFQLIQFGNEKIPMNKYSGIPGSPKTEEERARHRLIDQAMSGQEYRWYIDENDKFVIQKIDSISQEIVAECTLEVVTTECGQLTIIYEQKYNDPDLYGRSRPNSRNMRKQHFDATLALIYELNKNGQFIEIQIQLRALSRQGRLSRQAIEEALYQMGCTANQLLLTKCEEFGDCLMDFLLVTDDLTGVLEAMQEIKLIGEDELNLESFSNNLFQQIGLHLRKNINLKVIIQFIKALEKKPEVAILIQNYSFASENILTNNPPFLQNFDAKNYEHIMVFGKLNKMFENFNIDSKFTRAIKMAHIDAKKSIYFDIPCFPKDLDLKKKAESLQLKSIGQNIMHEIVRRQKWNKSHLIFEKYPEWFFVADFQGITPFSLILETAPFDVLQSLFNTYSQQLNTIFQQFNPQQDMYQGIVPIQGLNKQNELNQIKQEINQNKKQKPFQWLNKQYEYRKNYLHNIILNLNLTTNELSEILKSIKQFINQSNSSNFQIIKTQKLRSGDFIPLSLYLEVLKSKCKKKLDRVQREIGTSLFICQMLIPNQNEDQSINEQPKEEQIKNEFVWDLNNQFIIQSIISKLPETLFQQFDDLFRFIQWIPSLEQLKTITFINLPIRLLIKHKQQQKLIILLQQMYNDVKKNAYDINNLESDEIVQILYYFQIQILILLEIRNLKSQNLDSVQNLIINQLKDFVKAYTEILVIPMPTNIIQSYYPFKYLYKGNPETLLELINLIQFNALISVLQVKDLDRLDIKLLGKALKRSKDKESLKDLIKLVLIKNQNKEDTEEQDYDTKEFQIILNPNQILDVQESDYRDKLDQKQIEKLLLVLKAEQFLPLICDSKSNFNRIVHRLILNSFQTKKSIGVTQQQILLWIRNYIDKISQEWIQLYIDYFRIRMDLYFIHCLIDIEYQQLKKTYINQDKLQPYIQAQGNSWAALLDRKRLAQALKDNIQFVDIEDCIRSVALNGQYEKLELLLPHLKDPQILRQTILLVCIIAENQMSEDYQYNRLTNPDQRFSLEQQLYENDNTEKASSTNEVNLSRQELKRKLREFLDDTSIEEYEIYRKCQRIMASYKIKSFDLISIQPKNRQMMKQQKEKWKTENVVFPDSLDQIRTPISVLYQLQEMNSNIQNELDYYIKQSYPKSERLDLFKFEQQFEKDIVTFRHLKSWKSSIQRQNLSSLFFKGFQEINLSYKKVLKQLMNEFKKYRIPLCKTNDDYRYLLKILTIYGFINPDEQINMIVSSNMKNEMKNRILFNQLRQILNQVVRPKFQQLQLKNESMNIQQIHYIFKNLNIQQIDDEEEINTILEEMSTILDEIHEIFKKLLPNILNPQKALKFKIASEILVKLDQLSIKNQFEEQFIAISQTIRKKNFNVKILQQLAFLYLKEKDQNIKKPQVLDHKDVILSFKKKRLDEILSQVELTYYISKFSDRDCEDIVKELFKLPYDKKYKQDLISKFDRRLFECLIFYKRFKTYDTLIHDILFKQIFGGKSEEQNLRLKINQIECLETKNTNLNEVEIQQELNDQNNIQQNSLAQIAAQFGFYEYFDTLHRLNLKVNKIHPFPQIRFTLQSNDQLQILATEFEKKGLNYISNCIKMMRYLRINHYEYNTQQFNFESELMGCFIVEDVSLISNPCLNILKEYLIINGRSQPFWQDSIIQRKSDIKYEKQYKSLFQKKIIQHSLIRLKVNGIEKGVKFCIPSSYELNNNEYSISNDDIRKTQTKRPIFSIDQYIDCLDKNDRQRLDNQIINDPEFQNILKQLQLPSKNQEFLIDKINFIQFLKQILYQDHEIYYYLLNFPMIWYDQKIPKENLNIYNFFLEFEFGIIFFKSIYIFEPKQFDKALDIYLYSLMDYVKIDDRKPKKAKKVQYNYESDYEYYYSESEEPQDNQINNNRTEMLQISNDQENFNKEIKQKVLKKRRKDYIEPKNGLKKLVQNKCSNQVRFNIFLQLLLLATTNDESANLIQKYLIEYQVLAPLKQPKEIDPIILSRLLEYGYKEPFNLQFIQQIESNNNQQSQQQIEDIKYLKTIISFNQSLNQDKYNELFQLLINQVYTSKYTGYQRVIDNLLEHPAYKCLNKQKNQIFPFSLENDKQFQQQIISYFMKNRNKEEMKYKYRKNQIDQDFIQKFFEVKSNQNFTNDKWIHVICLLKYCFDLENQFKEFDLKDAISKYKIITFIDNVDPRFNGLDNQLDTLIGQYYFKFQINNIFKPPTYSYTKKKNRINSIFNTYYFNIDINIYLQRSTSPNNPYPIPYIHTKTYDEKDKIYRSFMCDLVYEDYLIREPYQQNEMRKFNEEDFFESSILKLKLNLENYKQMSKIQVFYYYYLDEAIRSFYNNIMDRGQLEKWIQESEDEPDGIIIQYYKNFFFRNPRIQRNIQFKFQNQFYSIPFSNYKPKIHKTQQNIEIDLTFPELYPVVSLQAYKYKPDIITEEESKQNYDSLSLIQSACNELNLYAKLLNEFLNKIPNDYEERLATRDVYWPLIQKKVKPHIKDSNMFEYTYIIETIPIYLVNYLFDNLNLELNHEIKFTLNCLSFTEIILTKLIRIIQKHTGKKCKIATAISILKEWVWLKQILAAIGDTILQNDLKQFIAYYVEINEIHPNLAFQFKSNKLEGVDSLFRFGKTQFFIHSGVLIIRLNIAQVSENPQSILNMKNYKLQQIQSNMFKEDKEIFNYMQFIVTFNDMIKQIFNKN</sequence>
<name>A0A8S1KT05_PARPR</name>
<dbReference type="OMA" id="HEIYYYL"/>
<comment type="caution">
    <text evidence="1">The sequence shown here is derived from an EMBL/GenBank/DDBJ whole genome shotgun (WGS) entry which is preliminary data.</text>
</comment>
<reference evidence="1" key="1">
    <citation type="submission" date="2021-01" db="EMBL/GenBank/DDBJ databases">
        <authorList>
            <consortium name="Genoscope - CEA"/>
            <person name="William W."/>
        </authorList>
    </citation>
    <scope>NUCLEOTIDE SEQUENCE</scope>
</reference>
<gene>
    <name evidence="1" type="ORF">PPRIM_AZ9-3.1.T0230371</name>
</gene>